<keyword evidence="3" id="KW-1185">Reference proteome</keyword>
<comment type="caution">
    <text evidence="2">The sequence shown here is derived from an EMBL/GenBank/DDBJ whole genome shotgun (WGS) entry which is preliminary data.</text>
</comment>
<reference evidence="2 3" key="1">
    <citation type="journal article" date="2022" name="Nat. Genet.">
        <title>Improved pea reference genome and pan-genome highlight genomic features and evolutionary characteristics.</title>
        <authorList>
            <person name="Yang T."/>
            <person name="Liu R."/>
            <person name="Luo Y."/>
            <person name="Hu S."/>
            <person name="Wang D."/>
            <person name="Wang C."/>
            <person name="Pandey M.K."/>
            <person name="Ge S."/>
            <person name="Xu Q."/>
            <person name="Li N."/>
            <person name="Li G."/>
            <person name="Huang Y."/>
            <person name="Saxena R.K."/>
            <person name="Ji Y."/>
            <person name="Li M."/>
            <person name="Yan X."/>
            <person name="He Y."/>
            <person name="Liu Y."/>
            <person name="Wang X."/>
            <person name="Xiang C."/>
            <person name="Varshney R.K."/>
            <person name="Ding H."/>
            <person name="Gao S."/>
            <person name="Zong X."/>
        </authorList>
    </citation>
    <scope>NUCLEOTIDE SEQUENCE [LARGE SCALE GENOMIC DNA]</scope>
    <source>
        <strain evidence="2 3">cv. Zhongwan 6</strain>
    </source>
</reference>
<dbReference type="Gramene" id="Psat01G0199300-T1">
    <property type="protein sequence ID" value="KAI5443159.1"/>
    <property type="gene ID" value="KIW84_011993"/>
</dbReference>
<name>A0A9D5BGC8_PEA</name>
<dbReference type="AlphaFoldDB" id="A0A9D5BGC8"/>
<dbReference type="EMBL" id="JAMSHJ010000001">
    <property type="protein sequence ID" value="KAI5443159.1"/>
    <property type="molecule type" value="Genomic_DNA"/>
</dbReference>
<dbReference type="SUPFAM" id="SSF56219">
    <property type="entry name" value="DNase I-like"/>
    <property type="match status" value="1"/>
</dbReference>
<organism evidence="2 3">
    <name type="scientific">Pisum sativum</name>
    <name type="common">Garden pea</name>
    <name type="synonym">Lathyrus oleraceus</name>
    <dbReference type="NCBI Taxonomy" id="3888"/>
    <lineage>
        <taxon>Eukaryota</taxon>
        <taxon>Viridiplantae</taxon>
        <taxon>Streptophyta</taxon>
        <taxon>Embryophyta</taxon>
        <taxon>Tracheophyta</taxon>
        <taxon>Spermatophyta</taxon>
        <taxon>Magnoliopsida</taxon>
        <taxon>eudicotyledons</taxon>
        <taxon>Gunneridae</taxon>
        <taxon>Pentapetalae</taxon>
        <taxon>rosids</taxon>
        <taxon>fabids</taxon>
        <taxon>Fabales</taxon>
        <taxon>Fabaceae</taxon>
        <taxon>Papilionoideae</taxon>
        <taxon>50 kb inversion clade</taxon>
        <taxon>NPAAA clade</taxon>
        <taxon>Hologalegina</taxon>
        <taxon>IRL clade</taxon>
        <taxon>Fabeae</taxon>
        <taxon>Lathyrus</taxon>
    </lineage>
</organism>
<feature type="region of interest" description="Disordered" evidence="1">
    <location>
        <begin position="69"/>
        <end position="88"/>
    </location>
</feature>
<accession>A0A9D5BGC8</accession>
<evidence type="ECO:0000313" key="2">
    <source>
        <dbReference type="EMBL" id="KAI5443159.1"/>
    </source>
</evidence>
<protein>
    <submittedName>
        <fullName evidence="2">Uncharacterized protein</fullName>
    </submittedName>
</protein>
<proteinExistence type="predicted"/>
<gene>
    <name evidence="2" type="ORF">KIW84_011993</name>
</gene>
<dbReference type="InterPro" id="IPR036691">
    <property type="entry name" value="Endo/exonu/phosph_ase_sf"/>
</dbReference>
<sequence length="407" mass="46738">MVSGERLGENVHHFEKESIEEVLWEPRRRMQGLRIEERKCDGVKAPGLWTVVQKPRRARKKKIEATKEVKEVDRVGPSGKTKDPVSGMGSGFRVLGDDFIVADKEKEIEIHSFRTDINAISQSEDDPLVEKLDVNQVNRGLKLKNESTVVEKVAPKDDDGAQIKKRNNLDQLGPKIESPRALEQMMDGVVESRSKDLFIEVEFVEETPKELQGASFFHQITSGNEASWNFTTFYASPKLEGEKELWQELMKVTAKSYSGWLLGGDFNDIKDKSEKCDGVSPLDKKCSLFHDRLNECKLLDLRSTRHKFTWRGAIGHGVQEKKAIMCRVEGIQHKAHDGVCHAALRRLEPSLQKDLHKILYQKWLAWFQRATEWWLADGDRNTYFHHIKALQRRCREKVHTIKDANGT</sequence>
<evidence type="ECO:0000313" key="3">
    <source>
        <dbReference type="Proteomes" id="UP001058974"/>
    </source>
</evidence>
<dbReference type="Proteomes" id="UP001058974">
    <property type="component" value="Chromosome 1"/>
</dbReference>
<evidence type="ECO:0000256" key="1">
    <source>
        <dbReference type="SAM" id="MobiDB-lite"/>
    </source>
</evidence>
<dbReference type="Gene3D" id="3.60.10.10">
    <property type="entry name" value="Endonuclease/exonuclease/phosphatase"/>
    <property type="match status" value="1"/>
</dbReference>